<evidence type="ECO:0000256" key="4">
    <source>
        <dbReference type="ARBA" id="ARBA00022764"/>
    </source>
</evidence>
<keyword evidence="4" id="KW-0574">Periplasm</keyword>
<dbReference type="GO" id="GO:0042597">
    <property type="term" value="C:periplasmic space"/>
    <property type="evidence" value="ECO:0007669"/>
    <property type="project" value="UniProtKB-SubCell"/>
</dbReference>
<dbReference type="SUPFAM" id="SSF52964">
    <property type="entry name" value="TolB, N-terminal domain"/>
    <property type="match status" value="1"/>
</dbReference>
<proteinExistence type="inferred from homology"/>
<keyword evidence="9" id="KW-1185">Reference proteome</keyword>
<gene>
    <name evidence="8" type="ORF">SAMN02745119_00198</name>
</gene>
<accession>A0A1T4JZ60</accession>
<feature type="domain" description="TolB N-terminal" evidence="7">
    <location>
        <begin position="26"/>
        <end position="131"/>
    </location>
</feature>
<evidence type="ECO:0000256" key="5">
    <source>
        <dbReference type="SAM" id="MobiDB-lite"/>
    </source>
</evidence>
<organism evidence="8 9">
    <name type="scientific">Trichlorobacter thiogenes</name>
    <dbReference type="NCBI Taxonomy" id="115783"/>
    <lineage>
        <taxon>Bacteria</taxon>
        <taxon>Pseudomonadati</taxon>
        <taxon>Thermodesulfobacteriota</taxon>
        <taxon>Desulfuromonadia</taxon>
        <taxon>Geobacterales</taxon>
        <taxon>Geobacteraceae</taxon>
        <taxon>Trichlorobacter</taxon>
    </lineage>
</organism>
<dbReference type="PANTHER" id="PTHR36842:SF1">
    <property type="entry name" value="PROTEIN TOLB"/>
    <property type="match status" value="1"/>
</dbReference>
<protein>
    <submittedName>
        <fullName evidence="8">TolB protein</fullName>
    </submittedName>
</protein>
<evidence type="ECO:0000313" key="8">
    <source>
        <dbReference type="EMBL" id="SJZ35506.1"/>
    </source>
</evidence>
<reference evidence="9" key="1">
    <citation type="submission" date="2017-02" db="EMBL/GenBank/DDBJ databases">
        <authorList>
            <person name="Varghese N."/>
            <person name="Submissions S."/>
        </authorList>
    </citation>
    <scope>NUCLEOTIDE SEQUENCE [LARGE SCALE GENOMIC DNA]</scope>
    <source>
        <strain evidence="9">ATCC BAA-34</strain>
    </source>
</reference>
<dbReference type="NCBIfam" id="TIGR02800">
    <property type="entry name" value="propeller_TolB"/>
    <property type="match status" value="1"/>
</dbReference>
<dbReference type="STRING" id="115783.SAMN02745119_00198"/>
<dbReference type="AlphaFoldDB" id="A0A1T4JZ60"/>
<dbReference type="InterPro" id="IPR011042">
    <property type="entry name" value="6-blade_b-propeller_TolB-like"/>
</dbReference>
<name>A0A1T4JZ60_9BACT</name>
<evidence type="ECO:0000256" key="3">
    <source>
        <dbReference type="ARBA" id="ARBA00022729"/>
    </source>
</evidence>
<dbReference type="InterPro" id="IPR007195">
    <property type="entry name" value="TolB_N"/>
</dbReference>
<feature type="signal peptide" evidence="6">
    <location>
        <begin position="1"/>
        <end position="23"/>
    </location>
</feature>
<feature type="region of interest" description="Disordered" evidence="5">
    <location>
        <begin position="408"/>
        <end position="430"/>
    </location>
</feature>
<comment type="subcellular location">
    <subcellularLocation>
        <location evidence="1">Periplasm</location>
    </subcellularLocation>
</comment>
<dbReference type="EMBL" id="FUWR01000001">
    <property type="protein sequence ID" value="SJZ35506.1"/>
    <property type="molecule type" value="Genomic_DNA"/>
</dbReference>
<dbReference type="Pfam" id="PF07676">
    <property type="entry name" value="PD40"/>
    <property type="match status" value="5"/>
</dbReference>
<dbReference type="Pfam" id="PF04052">
    <property type="entry name" value="TolB_N"/>
    <property type="match status" value="1"/>
</dbReference>
<feature type="chain" id="PRO_5039901001" evidence="6">
    <location>
        <begin position="24"/>
        <end position="430"/>
    </location>
</feature>
<dbReference type="SUPFAM" id="SSF69304">
    <property type="entry name" value="Tricorn protease N-terminal domain"/>
    <property type="match status" value="1"/>
</dbReference>
<comment type="similarity">
    <text evidence="2">Belongs to the TolB family.</text>
</comment>
<keyword evidence="3 6" id="KW-0732">Signal</keyword>
<dbReference type="Gene3D" id="2.120.10.30">
    <property type="entry name" value="TolB, C-terminal domain"/>
    <property type="match status" value="2"/>
</dbReference>
<dbReference type="RefSeq" id="WP_078788515.1">
    <property type="nucleotide sequence ID" value="NZ_FUWR01000001.1"/>
</dbReference>
<evidence type="ECO:0000256" key="1">
    <source>
        <dbReference type="ARBA" id="ARBA00004418"/>
    </source>
</evidence>
<evidence type="ECO:0000256" key="2">
    <source>
        <dbReference type="ARBA" id="ARBA00009820"/>
    </source>
</evidence>
<dbReference type="GO" id="GO:0017038">
    <property type="term" value="P:protein import"/>
    <property type="evidence" value="ECO:0007669"/>
    <property type="project" value="InterPro"/>
</dbReference>
<dbReference type="OrthoDB" id="9815657at2"/>
<sequence length="430" mass="47158">MSFLQRIFLVCLLVFVVQHSSEAANYIEVTAAGNRLLKLAVVPPQPMGAVIRPELANEAAELHSFDLTMSGLFAAERRDAAPLLNGLSLTPVDFVPWLSAGYDLLIRGEYELRGQELTLEFRLYDVVAKKLLTSKRFLGREKDLRRYAHSFSDEVLRALTGEKGSFTSKILYVSNQTGNKELFLMDWDGFNPQQLTSNRSINISPDVSPDGREVIFTSYKRGNPDLYKRALSSNLEVPVSSRSGLNITGSWSPNGSRIALALSKDGNTEIYTVAKDGSSPTRLTVSHAANVSPAWTPDGSRLAFVSDRLGKPQIFVMDASGGNVKRLITSGSYNVNPSWSPKGDKLAFARSAGGFQIFVANADGSGETQLTFEGNNERPRWSPDGRLISFSSRRGGQEAIYVMRADGSGQTKVSRTKGNSQHPVWTPRGQ</sequence>
<evidence type="ECO:0000259" key="7">
    <source>
        <dbReference type="Pfam" id="PF04052"/>
    </source>
</evidence>
<dbReference type="PANTHER" id="PTHR36842">
    <property type="entry name" value="PROTEIN TOLB HOMOLOG"/>
    <property type="match status" value="1"/>
</dbReference>
<evidence type="ECO:0000313" key="9">
    <source>
        <dbReference type="Proteomes" id="UP000190102"/>
    </source>
</evidence>
<evidence type="ECO:0000256" key="6">
    <source>
        <dbReference type="SAM" id="SignalP"/>
    </source>
</evidence>
<dbReference type="InterPro" id="IPR011659">
    <property type="entry name" value="WD40"/>
</dbReference>
<dbReference type="Gene3D" id="3.40.50.10070">
    <property type="entry name" value="TolB, N-terminal domain"/>
    <property type="match status" value="1"/>
</dbReference>
<dbReference type="InterPro" id="IPR014167">
    <property type="entry name" value="Tol-Pal_TolB"/>
</dbReference>
<dbReference type="Proteomes" id="UP000190102">
    <property type="component" value="Unassembled WGS sequence"/>
</dbReference>
<dbReference type="HAMAP" id="MF_00671">
    <property type="entry name" value="TolB"/>
    <property type="match status" value="1"/>
</dbReference>